<evidence type="ECO:0000313" key="2">
    <source>
        <dbReference type="EMBL" id="MBW4564357.1"/>
    </source>
</evidence>
<dbReference type="EMBL" id="JAHHHN010000021">
    <property type="protein sequence ID" value="MBW4564357.1"/>
    <property type="molecule type" value="Genomic_DNA"/>
</dbReference>
<keyword evidence="1" id="KW-0472">Membrane</keyword>
<sequence>MNLGTLLLFFILAAISGILILYLILLGMAPGVKPLDWTGFFLYGPGPGFFLLFGWLLLASILQIWAWVVRKSQHGRARKLCNLISWIVLGLLLILEVVMIADFHS</sequence>
<feature type="transmembrane region" description="Helical" evidence="1">
    <location>
        <begin position="80"/>
        <end position="101"/>
    </location>
</feature>
<keyword evidence="1" id="KW-1133">Transmembrane helix</keyword>
<gene>
    <name evidence="2" type="ORF">KME32_25085</name>
</gene>
<name>A0A951Q495_9NOST</name>
<evidence type="ECO:0000313" key="3">
    <source>
        <dbReference type="Proteomes" id="UP000715781"/>
    </source>
</evidence>
<feature type="transmembrane region" description="Helical" evidence="1">
    <location>
        <begin position="7"/>
        <end position="29"/>
    </location>
</feature>
<reference evidence="2" key="2">
    <citation type="journal article" date="2022" name="Microbiol. Resour. Announc.">
        <title>Metagenome Sequencing to Explore Phylogenomics of Terrestrial Cyanobacteria.</title>
        <authorList>
            <person name="Ward R.D."/>
            <person name="Stajich J.E."/>
            <person name="Johansen J.R."/>
            <person name="Huntemann M."/>
            <person name="Clum A."/>
            <person name="Foster B."/>
            <person name="Foster B."/>
            <person name="Roux S."/>
            <person name="Palaniappan K."/>
            <person name="Varghese N."/>
            <person name="Mukherjee S."/>
            <person name="Reddy T.B.K."/>
            <person name="Daum C."/>
            <person name="Copeland A."/>
            <person name="Chen I.A."/>
            <person name="Ivanova N.N."/>
            <person name="Kyrpides N.C."/>
            <person name="Shapiro N."/>
            <person name="Eloe-Fadrosh E.A."/>
            <person name="Pietrasiak N."/>
        </authorList>
    </citation>
    <scope>NUCLEOTIDE SEQUENCE</scope>
    <source>
        <strain evidence="2">JT2-VF2</strain>
    </source>
</reference>
<reference evidence="2" key="1">
    <citation type="submission" date="2021-05" db="EMBL/GenBank/DDBJ databases">
        <authorList>
            <person name="Pietrasiak N."/>
            <person name="Ward R."/>
            <person name="Stajich J.E."/>
            <person name="Kurbessoian T."/>
        </authorList>
    </citation>
    <scope>NUCLEOTIDE SEQUENCE</scope>
    <source>
        <strain evidence="2">JT2-VF2</strain>
    </source>
</reference>
<comment type="caution">
    <text evidence="2">The sequence shown here is derived from an EMBL/GenBank/DDBJ whole genome shotgun (WGS) entry which is preliminary data.</text>
</comment>
<dbReference type="Proteomes" id="UP000715781">
    <property type="component" value="Unassembled WGS sequence"/>
</dbReference>
<evidence type="ECO:0000256" key="1">
    <source>
        <dbReference type="SAM" id="Phobius"/>
    </source>
</evidence>
<proteinExistence type="predicted"/>
<protein>
    <submittedName>
        <fullName evidence="2">Uncharacterized protein</fullName>
    </submittedName>
</protein>
<keyword evidence="1" id="KW-0812">Transmembrane</keyword>
<accession>A0A951Q495</accession>
<dbReference type="AlphaFoldDB" id="A0A951Q495"/>
<organism evidence="2 3">
    <name type="scientific">Mojavia pulchra JT2-VF2</name>
    <dbReference type="NCBI Taxonomy" id="287848"/>
    <lineage>
        <taxon>Bacteria</taxon>
        <taxon>Bacillati</taxon>
        <taxon>Cyanobacteriota</taxon>
        <taxon>Cyanophyceae</taxon>
        <taxon>Nostocales</taxon>
        <taxon>Nostocaceae</taxon>
    </lineage>
</organism>
<feature type="transmembrane region" description="Helical" evidence="1">
    <location>
        <begin position="49"/>
        <end position="68"/>
    </location>
</feature>